<dbReference type="InterPro" id="IPR047115">
    <property type="entry name" value="ARSB"/>
</dbReference>
<dbReference type="Proteomes" id="UP000694865">
    <property type="component" value="Unplaced"/>
</dbReference>
<keyword evidence="2" id="KW-0106">Calcium</keyword>
<keyword evidence="1" id="KW-0479">Metal-binding</keyword>
<keyword evidence="4" id="KW-1185">Reference proteome</keyword>
<dbReference type="PANTHER" id="PTHR10342">
    <property type="entry name" value="ARYLSULFATASE"/>
    <property type="match status" value="1"/>
</dbReference>
<reference evidence="5" key="1">
    <citation type="submission" date="2025-08" db="UniProtKB">
        <authorList>
            <consortium name="RefSeq"/>
        </authorList>
    </citation>
    <scope>IDENTIFICATION</scope>
    <source>
        <tissue evidence="5">Testes</tissue>
    </source>
</reference>
<dbReference type="GeneID" id="102807178"/>
<keyword evidence="3" id="KW-0325">Glycoprotein</keyword>
<evidence type="ECO:0000256" key="3">
    <source>
        <dbReference type="ARBA" id="ARBA00023180"/>
    </source>
</evidence>
<protein>
    <submittedName>
        <fullName evidence="5">Arylsulfatase J-like</fullName>
    </submittedName>
</protein>
<organism evidence="4 5">
    <name type="scientific">Saccoglossus kowalevskii</name>
    <name type="common">Acorn worm</name>
    <dbReference type="NCBI Taxonomy" id="10224"/>
    <lineage>
        <taxon>Eukaryota</taxon>
        <taxon>Metazoa</taxon>
        <taxon>Hemichordata</taxon>
        <taxon>Enteropneusta</taxon>
        <taxon>Harrimaniidae</taxon>
        <taxon>Saccoglossus</taxon>
    </lineage>
</organism>
<proteinExistence type="predicted"/>
<evidence type="ECO:0000256" key="1">
    <source>
        <dbReference type="ARBA" id="ARBA00022723"/>
    </source>
</evidence>
<sequence>MGGGRLDGYNQWETISQGTPSLRTEILLNIDPLYTAVRNLRDDPWAESTCFNVSMRAAIRVGDWKLITGGAGNGSWIPPTESGIAALHPERRNGRSVQLYNVHVDPYERMDYSHERPDIAEELLQRLGHYYRTSVPPNFPQQEVRSADPANYGGVWSPWA</sequence>
<dbReference type="Gene3D" id="3.30.1120.10">
    <property type="match status" value="1"/>
</dbReference>
<dbReference type="InterPro" id="IPR017850">
    <property type="entry name" value="Alkaline_phosphatase_core_sf"/>
</dbReference>
<gene>
    <name evidence="5" type="primary">LOC102807178</name>
</gene>
<dbReference type="SUPFAM" id="SSF53649">
    <property type="entry name" value="Alkaline phosphatase-like"/>
    <property type="match status" value="1"/>
</dbReference>
<dbReference type="PANTHER" id="PTHR10342:SF274">
    <property type="entry name" value="ARYLSULFATASE B"/>
    <property type="match status" value="1"/>
</dbReference>
<evidence type="ECO:0000256" key="2">
    <source>
        <dbReference type="ARBA" id="ARBA00022837"/>
    </source>
</evidence>
<evidence type="ECO:0000313" key="5">
    <source>
        <dbReference type="RefSeq" id="XP_006817132.1"/>
    </source>
</evidence>
<dbReference type="RefSeq" id="XP_006817132.1">
    <property type="nucleotide sequence ID" value="XM_006817069.1"/>
</dbReference>
<name>A0ABM0MAU1_SACKO</name>
<accession>A0ABM0MAU1</accession>
<evidence type="ECO:0000313" key="4">
    <source>
        <dbReference type="Proteomes" id="UP000694865"/>
    </source>
</evidence>